<dbReference type="InterPro" id="IPR000768">
    <property type="entry name" value="ART"/>
</dbReference>
<evidence type="ECO:0000256" key="3">
    <source>
        <dbReference type="ARBA" id="ARBA00022525"/>
    </source>
</evidence>
<dbReference type="PROSITE" id="PS00282">
    <property type="entry name" value="KAZAL_1"/>
    <property type="match status" value="1"/>
</dbReference>
<keyword evidence="12" id="KW-1015">Disulfide bond</keyword>
<dbReference type="Pfam" id="PF00050">
    <property type="entry name" value="Kazal_1"/>
    <property type="match status" value="1"/>
</dbReference>
<keyword evidence="6" id="KW-0646">Protease inhibitor</keyword>
<comment type="subcellular location">
    <subcellularLocation>
        <location evidence="1">Secreted</location>
    </subcellularLocation>
</comment>
<evidence type="ECO:0000256" key="6">
    <source>
        <dbReference type="ARBA" id="ARBA00022690"/>
    </source>
</evidence>
<dbReference type="InterPro" id="IPR050999">
    <property type="entry name" value="ADP-ribosyltransferase_ARG"/>
</dbReference>
<protein>
    <recommendedName>
        <fullName evidence="14">NAD(P)(+)--arginine ADP-ribosyltransferase</fullName>
        <ecNumber evidence="14">2.4.2.31</ecNumber>
    </recommendedName>
    <alternativeName>
        <fullName evidence="14">Mono(ADP-ribosyl)transferase</fullName>
    </alternativeName>
</protein>
<dbReference type="SMART" id="SM00280">
    <property type="entry name" value="KAZAL"/>
    <property type="match status" value="1"/>
</dbReference>
<comment type="caution">
    <text evidence="16">The sequence shown here is derived from an EMBL/GenBank/DDBJ whole genome shotgun (WGS) entry which is preliminary data.</text>
</comment>
<evidence type="ECO:0000256" key="8">
    <source>
        <dbReference type="ARBA" id="ARBA00022729"/>
    </source>
</evidence>
<evidence type="ECO:0000256" key="11">
    <source>
        <dbReference type="ARBA" id="ARBA00023027"/>
    </source>
</evidence>
<dbReference type="PROSITE" id="PS51465">
    <property type="entry name" value="KAZAL_2"/>
    <property type="match status" value="1"/>
</dbReference>
<keyword evidence="8 14" id="KW-0732">Signal</keyword>
<evidence type="ECO:0000256" key="10">
    <source>
        <dbReference type="ARBA" id="ARBA00022900"/>
    </source>
</evidence>
<accession>A0A498NUR4</accession>
<evidence type="ECO:0000256" key="5">
    <source>
        <dbReference type="ARBA" id="ARBA00022679"/>
    </source>
</evidence>
<proteinExistence type="inferred from homology"/>
<dbReference type="AlphaFoldDB" id="A0A498NUR4"/>
<dbReference type="SUPFAM" id="SSF100895">
    <property type="entry name" value="Kazal-type serine protease inhibitors"/>
    <property type="match status" value="1"/>
</dbReference>
<evidence type="ECO:0000256" key="9">
    <source>
        <dbReference type="ARBA" id="ARBA00022857"/>
    </source>
</evidence>
<keyword evidence="17" id="KW-1185">Reference proteome</keyword>
<evidence type="ECO:0000256" key="7">
    <source>
        <dbReference type="ARBA" id="ARBA00022695"/>
    </source>
</evidence>
<dbReference type="EC" id="2.4.2.31" evidence="14"/>
<dbReference type="SUPFAM" id="SSF56399">
    <property type="entry name" value="ADP-ribosylation"/>
    <property type="match status" value="1"/>
</dbReference>
<feature type="signal peptide" evidence="14">
    <location>
        <begin position="1"/>
        <end position="16"/>
    </location>
</feature>
<dbReference type="PANTHER" id="PTHR10339">
    <property type="entry name" value="ADP-RIBOSYLTRANSFERASE"/>
    <property type="match status" value="1"/>
</dbReference>
<keyword evidence="7" id="KW-0548">Nucleotidyltransferase</keyword>
<dbReference type="GO" id="GO:0005576">
    <property type="term" value="C:extracellular region"/>
    <property type="evidence" value="ECO:0007669"/>
    <property type="project" value="UniProtKB-SubCell"/>
</dbReference>
<name>A0A498NUR4_LABRO</name>
<dbReference type="PRINTS" id="PR00970">
    <property type="entry name" value="RIBTRNSFRASE"/>
</dbReference>
<keyword evidence="11 14" id="KW-0520">NAD</keyword>
<keyword evidence="10" id="KW-0722">Serine protease inhibitor</keyword>
<evidence type="ECO:0000259" key="15">
    <source>
        <dbReference type="PROSITE" id="PS51465"/>
    </source>
</evidence>
<keyword evidence="3" id="KW-0964">Secreted</keyword>
<dbReference type="Gene3D" id="3.90.176.10">
    <property type="entry name" value="Toxin ADP-ribosyltransferase, Chain A, domain 1"/>
    <property type="match status" value="1"/>
</dbReference>
<dbReference type="GO" id="GO:0106274">
    <property type="term" value="F:NAD+-protein-arginine ADP-ribosyltransferase activity"/>
    <property type="evidence" value="ECO:0007669"/>
    <property type="project" value="UniProtKB-EC"/>
</dbReference>
<organism evidence="16 17">
    <name type="scientific">Labeo rohita</name>
    <name type="common">Indian major carp</name>
    <name type="synonym">Cyprinus rohita</name>
    <dbReference type="NCBI Taxonomy" id="84645"/>
    <lineage>
        <taxon>Eukaryota</taxon>
        <taxon>Metazoa</taxon>
        <taxon>Chordata</taxon>
        <taxon>Craniata</taxon>
        <taxon>Vertebrata</taxon>
        <taxon>Euteleostomi</taxon>
        <taxon>Actinopterygii</taxon>
        <taxon>Neopterygii</taxon>
        <taxon>Teleostei</taxon>
        <taxon>Ostariophysi</taxon>
        <taxon>Cypriniformes</taxon>
        <taxon>Cyprinidae</taxon>
        <taxon>Labeoninae</taxon>
        <taxon>Labeonini</taxon>
        <taxon>Labeo</taxon>
    </lineage>
</organism>
<dbReference type="GO" id="GO:0004867">
    <property type="term" value="F:serine-type endopeptidase inhibitor activity"/>
    <property type="evidence" value="ECO:0007669"/>
    <property type="project" value="UniProtKB-KW"/>
</dbReference>
<feature type="chain" id="PRO_5019617183" description="NAD(P)(+)--arginine ADP-ribosyltransferase" evidence="14">
    <location>
        <begin position="17"/>
        <end position="294"/>
    </location>
</feature>
<feature type="domain" description="Kazal-like" evidence="15">
    <location>
        <begin position="240"/>
        <end position="294"/>
    </location>
</feature>
<reference evidence="16 17" key="1">
    <citation type="submission" date="2018-03" db="EMBL/GenBank/DDBJ databases">
        <title>Draft genome sequence of Rohu Carp (Labeo rohita).</title>
        <authorList>
            <person name="Das P."/>
            <person name="Kushwaha B."/>
            <person name="Joshi C.G."/>
            <person name="Kumar D."/>
            <person name="Nagpure N.S."/>
            <person name="Sahoo L."/>
            <person name="Das S.P."/>
            <person name="Bit A."/>
            <person name="Patnaik S."/>
            <person name="Meher P.K."/>
            <person name="Jayasankar P."/>
            <person name="Koringa P.G."/>
            <person name="Patel N.V."/>
            <person name="Hinsu A.T."/>
            <person name="Kumar R."/>
            <person name="Pandey M."/>
            <person name="Agarwal S."/>
            <person name="Srivastava S."/>
            <person name="Singh M."/>
            <person name="Iquebal M.A."/>
            <person name="Jaiswal S."/>
            <person name="Angadi U.B."/>
            <person name="Kumar N."/>
            <person name="Raza M."/>
            <person name="Shah T.M."/>
            <person name="Rai A."/>
            <person name="Jena J.K."/>
        </authorList>
    </citation>
    <scope>NUCLEOTIDE SEQUENCE [LARGE SCALE GENOMIC DNA]</scope>
    <source>
        <strain evidence="16">DASCIFA01</strain>
        <tissue evidence="16">Testis</tissue>
    </source>
</reference>
<evidence type="ECO:0000256" key="4">
    <source>
        <dbReference type="ARBA" id="ARBA00022676"/>
    </source>
</evidence>
<dbReference type="InterPro" id="IPR002350">
    <property type="entry name" value="Kazal_dom"/>
</dbReference>
<dbReference type="Proteomes" id="UP000290572">
    <property type="component" value="Unassembled WGS sequence"/>
</dbReference>
<dbReference type="Pfam" id="PF01129">
    <property type="entry name" value="ART"/>
    <property type="match status" value="1"/>
</dbReference>
<evidence type="ECO:0000256" key="12">
    <source>
        <dbReference type="ARBA" id="ARBA00023157"/>
    </source>
</evidence>
<evidence type="ECO:0000313" key="16">
    <source>
        <dbReference type="EMBL" id="RXN35641.1"/>
    </source>
</evidence>
<dbReference type="CDD" id="cd01327">
    <property type="entry name" value="KAZAL_PSTI"/>
    <property type="match status" value="1"/>
</dbReference>
<dbReference type="InterPro" id="IPR036058">
    <property type="entry name" value="Kazal_dom_sf"/>
</dbReference>
<comment type="catalytic activity">
    <reaction evidence="13 14">
        <text>L-arginyl-[protein] + NAD(+) = N(omega)-(ADP-D-ribosyl)-L-arginyl-[protein] + nicotinamide + H(+)</text>
        <dbReference type="Rhea" id="RHEA:19149"/>
        <dbReference type="Rhea" id="RHEA-COMP:10532"/>
        <dbReference type="Rhea" id="RHEA-COMP:15087"/>
        <dbReference type="ChEBI" id="CHEBI:15378"/>
        <dbReference type="ChEBI" id="CHEBI:17154"/>
        <dbReference type="ChEBI" id="CHEBI:29965"/>
        <dbReference type="ChEBI" id="CHEBI:57540"/>
        <dbReference type="ChEBI" id="CHEBI:142554"/>
        <dbReference type="EC" id="2.4.2.31"/>
    </reaction>
</comment>
<evidence type="ECO:0000256" key="1">
    <source>
        <dbReference type="ARBA" id="ARBA00004613"/>
    </source>
</evidence>
<dbReference type="EMBL" id="QBIY01011100">
    <property type="protein sequence ID" value="RXN35641.1"/>
    <property type="molecule type" value="Genomic_DNA"/>
</dbReference>
<dbReference type="GO" id="GO:0016779">
    <property type="term" value="F:nucleotidyltransferase activity"/>
    <property type="evidence" value="ECO:0007669"/>
    <property type="project" value="UniProtKB-KW"/>
</dbReference>
<evidence type="ECO:0000256" key="2">
    <source>
        <dbReference type="ARBA" id="ARBA00009558"/>
    </source>
</evidence>
<dbReference type="PROSITE" id="PS51996">
    <property type="entry name" value="TR_MART"/>
    <property type="match status" value="1"/>
</dbReference>
<evidence type="ECO:0000256" key="13">
    <source>
        <dbReference type="ARBA" id="ARBA00047597"/>
    </source>
</evidence>
<dbReference type="FunFam" id="3.30.60.30:FF:000031">
    <property type="entry name" value="Serine protease inhibitor Kazal-type 2"/>
    <property type="match status" value="1"/>
</dbReference>
<dbReference type="Gene3D" id="3.30.60.30">
    <property type="match status" value="1"/>
</dbReference>
<dbReference type="FunFam" id="3.90.176.10:FF:000001">
    <property type="entry name" value="NAD(P)(+)--arginine ADP-ribosyltransferase"/>
    <property type="match status" value="1"/>
</dbReference>
<comment type="similarity">
    <text evidence="2 14">Belongs to the Arg-specific ADP-ribosyltransferase family.</text>
</comment>
<evidence type="ECO:0000313" key="17">
    <source>
        <dbReference type="Proteomes" id="UP000290572"/>
    </source>
</evidence>
<keyword evidence="4 14" id="KW-0328">Glycosyltransferase</keyword>
<evidence type="ECO:0000256" key="14">
    <source>
        <dbReference type="RuleBase" id="RU361228"/>
    </source>
</evidence>
<keyword evidence="5 14" id="KW-0808">Transferase</keyword>
<keyword evidence="9 14" id="KW-0521">NADP</keyword>
<sequence length="294" mass="33227">MLLIIEALLLISAALGQDHRAVIEGMIYPLDMALDSVDDQYKGCTEKMLHLVQTVYLREELSNPQSSFAIAWKDGIHHAKQPEDNLTKNHSIAIYVYTDNRVYNDFNKDVSAGKQTYKDSTFKWYSLHFLLTEAIQILKKTQKGCKSTYRGAKVEFDKDVKGKKVRFGSFASSSLDRDTAHGFGPISCFEIYTCKGVDLSKYSSYPDEREVLIPPYETFKVTDVKTKDQEALVGATLIHGARTPKCYKYQLHSCPRNYKPVCGTDGVTYANECMLCFTNMKNDVNTLIAKKGDC</sequence>
<dbReference type="PANTHER" id="PTHR10339:SF27">
    <property type="entry name" value="NAD(P)(+)--ARGININE ADP-RIBOSYLTRANSFERASE"/>
    <property type="match status" value="1"/>
</dbReference>
<gene>
    <name evidence="16" type="ORF">ROHU_014178</name>
</gene>
<dbReference type="GO" id="GO:0003950">
    <property type="term" value="F:NAD+ poly-ADP-ribosyltransferase activity"/>
    <property type="evidence" value="ECO:0007669"/>
    <property type="project" value="TreeGrafter"/>
</dbReference>